<dbReference type="InterPro" id="IPR000644">
    <property type="entry name" value="CBS_dom"/>
</dbReference>
<protein>
    <submittedName>
        <fullName evidence="4">CBS domain-containing protein</fullName>
    </submittedName>
</protein>
<dbReference type="SUPFAM" id="SSF54631">
    <property type="entry name" value="CBS-domain pair"/>
    <property type="match status" value="1"/>
</dbReference>
<reference evidence="4 5" key="1">
    <citation type="journal article" date="2021" name="ISME Commun">
        <title>Automated analysis of genomic sequences facilitates high-throughput and comprehensive description of bacteria.</title>
        <authorList>
            <person name="Hitch T.C.A."/>
        </authorList>
    </citation>
    <scope>NUCLEOTIDE SEQUENCE [LARGE SCALE GENOMIC DNA]</scope>
    <source>
        <strain evidence="4 5">Sanger_31</strain>
    </source>
</reference>
<dbReference type="InterPro" id="IPR046342">
    <property type="entry name" value="CBS_dom_sf"/>
</dbReference>
<gene>
    <name evidence="4" type="ORF">OCV57_09350</name>
</gene>
<dbReference type="Proteomes" id="UP001208131">
    <property type="component" value="Unassembled WGS sequence"/>
</dbReference>
<dbReference type="AlphaFoldDB" id="A0AAE3IKI5"/>
<dbReference type="PROSITE" id="PS51371">
    <property type="entry name" value="CBS"/>
    <property type="match status" value="1"/>
</dbReference>
<proteinExistence type="predicted"/>
<dbReference type="CDD" id="cd09834">
    <property type="entry name" value="CBS_pair_bac"/>
    <property type="match status" value="1"/>
</dbReference>
<name>A0AAE3IKI5_9FIRM</name>
<sequence length="151" mass="17862">MNILKFLKPKACVDFVYDDNTARQALEKMKNHSFTAVPVIDREGRYVKTLAEGDFLWFMLNNGIQDMRELEKYRISEITRRVRMKPVYVYSTIEDLILLSMDQNFVPVIDDREVFIGIVTRRDILKYCHDTLNEYEAKYGHKEEKEEIGAV</sequence>
<keyword evidence="1 2" id="KW-0129">CBS domain</keyword>
<accession>A0AAE3IKI5</accession>
<evidence type="ECO:0000313" key="4">
    <source>
        <dbReference type="EMBL" id="MCU6706127.1"/>
    </source>
</evidence>
<evidence type="ECO:0000259" key="3">
    <source>
        <dbReference type="PROSITE" id="PS51371"/>
    </source>
</evidence>
<dbReference type="PANTHER" id="PTHR43080">
    <property type="entry name" value="CBS DOMAIN-CONTAINING PROTEIN CBSX3, MITOCHONDRIAL"/>
    <property type="match status" value="1"/>
</dbReference>
<comment type="caution">
    <text evidence="4">The sequence shown here is derived from an EMBL/GenBank/DDBJ whole genome shotgun (WGS) entry which is preliminary data.</text>
</comment>
<organism evidence="4 5">
    <name type="scientific">Hominimerdicola aceti</name>
    <dbReference type="NCBI Taxonomy" id="2981726"/>
    <lineage>
        <taxon>Bacteria</taxon>
        <taxon>Bacillati</taxon>
        <taxon>Bacillota</taxon>
        <taxon>Clostridia</taxon>
        <taxon>Eubacteriales</taxon>
        <taxon>Oscillospiraceae</taxon>
        <taxon>Hominimerdicola</taxon>
    </lineage>
</organism>
<dbReference type="Gene3D" id="3.10.580.10">
    <property type="entry name" value="CBS-domain"/>
    <property type="match status" value="1"/>
</dbReference>
<dbReference type="RefSeq" id="WP_022288260.1">
    <property type="nucleotide sequence ID" value="NZ_JAOQJZ010000009.1"/>
</dbReference>
<evidence type="ECO:0000313" key="5">
    <source>
        <dbReference type="Proteomes" id="UP001208131"/>
    </source>
</evidence>
<dbReference type="Pfam" id="PF00571">
    <property type="entry name" value="CBS"/>
    <property type="match status" value="2"/>
</dbReference>
<evidence type="ECO:0000256" key="2">
    <source>
        <dbReference type="PROSITE-ProRule" id="PRU00703"/>
    </source>
</evidence>
<keyword evidence="5" id="KW-1185">Reference proteome</keyword>
<dbReference type="InterPro" id="IPR051257">
    <property type="entry name" value="Diverse_CBS-Domain"/>
</dbReference>
<dbReference type="PANTHER" id="PTHR43080:SF26">
    <property type="entry name" value="REGULATORY PROTEIN"/>
    <property type="match status" value="1"/>
</dbReference>
<evidence type="ECO:0000256" key="1">
    <source>
        <dbReference type="ARBA" id="ARBA00023122"/>
    </source>
</evidence>
<dbReference type="EMBL" id="JAOQJZ010000009">
    <property type="protein sequence ID" value="MCU6706127.1"/>
    <property type="molecule type" value="Genomic_DNA"/>
</dbReference>
<feature type="domain" description="CBS" evidence="3">
    <location>
        <begin position="7"/>
        <end position="67"/>
    </location>
</feature>